<name>A0ABS8GBT7_9ALTE</name>
<keyword evidence="8 10" id="KW-0472">Membrane</keyword>
<dbReference type="SUPFAM" id="SSF56925">
    <property type="entry name" value="OMPA-like"/>
    <property type="match status" value="1"/>
</dbReference>
<comment type="subcellular location">
    <subcellularLocation>
        <location evidence="1">Cell outer membrane</location>
        <topology evidence="1">Multi-pass membrane protein</topology>
    </subcellularLocation>
</comment>
<evidence type="ECO:0000313" key="14">
    <source>
        <dbReference type="Proteomes" id="UP001520878"/>
    </source>
</evidence>
<dbReference type="SUPFAM" id="SSF103647">
    <property type="entry name" value="TSP type-3 repeat"/>
    <property type="match status" value="1"/>
</dbReference>
<keyword evidence="4" id="KW-0812">Transmembrane</keyword>
<dbReference type="PROSITE" id="PS51123">
    <property type="entry name" value="OMPA_2"/>
    <property type="match status" value="1"/>
</dbReference>
<evidence type="ECO:0000256" key="1">
    <source>
        <dbReference type="ARBA" id="ARBA00004571"/>
    </source>
</evidence>
<dbReference type="Gene3D" id="2.40.160.20">
    <property type="match status" value="1"/>
</dbReference>
<comment type="caution">
    <text evidence="13">The sequence shown here is derived from an EMBL/GenBank/DDBJ whole genome shotgun (WGS) entry which is preliminary data.</text>
</comment>
<feature type="chain" id="PRO_5045522590" evidence="11">
    <location>
        <begin position="23"/>
        <end position="407"/>
    </location>
</feature>
<sequence length="407" mass="43778">MKRMTSLAIGTILGATIFPLQAQSADDAMPYQSWVGGFAEYYNADGDKPDPLGYLEDGHGIGAEFGFRFKPRWGVRLEWSELDIDTNAQRLGSRAPNNAGNRIGVDAMYFTPNDALYLFAGIKNETIGESHRLANLGLGKHWQVSERWRVITEAAVYHDFGEGFRDYGIKLGLAYTFGGDAPKAPKITTVDSDGDGVQDSLDACPNTPAGLAVDSRGCNDDHDGDGVSNAQDMCSNTPKGTAVGKRGCSLVLDSDQDGVLDDADQCPQTPITDKVDAVGCSVFVEQSVTQRLNVLFANNSSDIGNPDDPQFQAFATFMARFPNTSAVIEGHTSAPGNADYNQSLSERRANAVRDLLINQYGISAERLTAAGYGETSLLDDGNSAEAHAMNRRIEAVVSATQKVKVQK</sequence>
<dbReference type="PANTHER" id="PTHR30329:SF21">
    <property type="entry name" value="LIPOPROTEIN YIAD-RELATED"/>
    <property type="match status" value="1"/>
</dbReference>
<dbReference type="InterPro" id="IPR006664">
    <property type="entry name" value="OMP_bac"/>
</dbReference>
<dbReference type="InterPro" id="IPR003367">
    <property type="entry name" value="Thrombospondin_3-like_rpt"/>
</dbReference>
<keyword evidence="9" id="KW-0998">Cell outer membrane</keyword>
<feature type="signal peptide" evidence="11">
    <location>
        <begin position="1"/>
        <end position="22"/>
    </location>
</feature>
<dbReference type="SUPFAM" id="SSF103088">
    <property type="entry name" value="OmpA-like"/>
    <property type="match status" value="1"/>
</dbReference>
<keyword evidence="14" id="KW-1185">Reference proteome</keyword>
<keyword evidence="3" id="KW-1134">Transmembrane beta strand</keyword>
<evidence type="ECO:0000259" key="12">
    <source>
        <dbReference type="PROSITE" id="PS51123"/>
    </source>
</evidence>
<evidence type="ECO:0000256" key="10">
    <source>
        <dbReference type="PROSITE-ProRule" id="PRU00473"/>
    </source>
</evidence>
<dbReference type="Gene3D" id="4.10.1080.10">
    <property type="entry name" value="TSP type-3 repeat"/>
    <property type="match status" value="1"/>
</dbReference>
<dbReference type="CDD" id="cd07185">
    <property type="entry name" value="OmpA_C-like"/>
    <property type="match status" value="1"/>
</dbReference>
<reference evidence="13 14" key="1">
    <citation type="submission" date="2021-10" db="EMBL/GenBank/DDBJ databases">
        <title>Draft genome of Aestuariibacter halophilus JC2043.</title>
        <authorList>
            <person name="Emsley S.A."/>
            <person name="Pfannmuller K.M."/>
            <person name="Ushijima B."/>
            <person name="Saw J.H."/>
            <person name="Videau P."/>
        </authorList>
    </citation>
    <scope>NUCLEOTIDE SEQUENCE [LARGE SCALE GENOMIC DNA]</scope>
    <source>
        <strain evidence="13 14">JC2043</strain>
    </source>
</reference>
<dbReference type="Pfam" id="PF02412">
    <property type="entry name" value="TSP_3"/>
    <property type="match status" value="3"/>
</dbReference>
<evidence type="ECO:0000256" key="8">
    <source>
        <dbReference type="ARBA" id="ARBA00023136"/>
    </source>
</evidence>
<dbReference type="Pfam" id="PF00691">
    <property type="entry name" value="OmpA"/>
    <property type="match status" value="1"/>
</dbReference>
<evidence type="ECO:0000256" key="7">
    <source>
        <dbReference type="ARBA" id="ARBA00023114"/>
    </source>
</evidence>
<evidence type="ECO:0000256" key="2">
    <source>
        <dbReference type="ARBA" id="ARBA00022448"/>
    </source>
</evidence>
<evidence type="ECO:0000256" key="3">
    <source>
        <dbReference type="ARBA" id="ARBA00022452"/>
    </source>
</evidence>
<dbReference type="Proteomes" id="UP001520878">
    <property type="component" value="Unassembled WGS sequence"/>
</dbReference>
<dbReference type="Gene3D" id="3.30.1330.60">
    <property type="entry name" value="OmpA-like domain"/>
    <property type="match status" value="1"/>
</dbReference>
<keyword evidence="2" id="KW-0813">Transport</keyword>
<dbReference type="InterPro" id="IPR036737">
    <property type="entry name" value="OmpA-like_sf"/>
</dbReference>
<dbReference type="InterPro" id="IPR006665">
    <property type="entry name" value="OmpA-like"/>
</dbReference>
<keyword evidence="6" id="KW-0406">Ion transport</keyword>
<evidence type="ECO:0000256" key="9">
    <source>
        <dbReference type="ARBA" id="ARBA00023237"/>
    </source>
</evidence>
<dbReference type="PANTHER" id="PTHR30329">
    <property type="entry name" value="STATOR ELEMENT OF FLAGELLAR MOTOR COMPLEX"/>
    <property type="match status" value="1"/>
</dbReference>
<dbReference type="InterPro" id="IPR011250">
    <property type="entry name" value="OMP/PagP_B-barrel"/>
</dbReference>
<organism evidence="13 14">
    <name type="scientific">Fluctibacter halophilus</name>
    <dbReference type="NCBI Taxonomy" id="226011"/>
    <lineage>
        <taxon>Bacteria</taxon>
        <taxon>Pseudomonadati</taxon>
        <taxon>Pseudomonadota</taxon>
        <taxon>Gammaproteobacteria</taxon>
        <taxon>Alteromonadales</taxon>
        <taxon>Alteromonadaceae</taxon>
        <taxon>Fluctibacter</taxon>
    </lineage>
</organism>
<proteinExistence type="predicted"/>
<accession>A0ABS8GBT7</accession>
<evidence type="ECO:0000256" key="6">
    <source>
        <dbReference type="ARBA" id="ARBA00023065"/>
    </source>
</evidence>
<dbReference type="EMBL" id="JAJEWP010000005">
    <property type="protein sequence ID" value="MCC2617696.1"/>
    <property type="molecule type" value="Genomic_DNA"/>
</dbReference>
<keyword evidence="5 11" id="KW-0732">Signal</keyword>
<feature type="domain" description="OmpA-like" evidence="12">
    <location>
        <begin position="283"/>
        <end position="401"/>
    </location>
</feature>
<dbReference type="InterPro" id="IPR028974">
    <property type="entry name" value="TSP_type-3_rpt"/>
</dbReference>
<evidence type="ECO:0000256" key="5">
    <source>
        <dbReference type="ARBA" id="ARBA00022729"/>
    </source>
</evidence>
<evidence type="ECO:0000256" key="11">
    <source>
        <dbReference type="SAM" id="SignalP"/>
    </source>
</evidence>
<dbReference type="PRINTS" id="PR01021">
    <property type="entry name" value="OMPADOMAIN"/>
</dbReference>
<keyword evidence="7" id="KW-0626">Porin</keyword>
<dbReference type="RefSeq" id="WP_229162030.1">
    <property type="nucleotide sequence ID" value="NZ_JAJEWP010000005.1"/>
</dbReference>
<protein>
    <submittedName>
        <fullName evidence="13">OmpA family protein</fullName>
    </submittedName>
</protein>
<dbReference type="InterPro" id="IPR050330">
    <property type="entry name" value="Bact_OuterMem_StrucFunc"/>
</dbReference>
<evidence type="ECO:0000256" key="4">
    <source>
        <dbReference type="ARBA" id="ARBA00022692"/>
    </source>
</evidence>
<evidence type="ECO:0000313" key="13">
    <source>
        <dbReference type="EMBL" id="MCC2617696.1"/>
    </source>
</evidence>
<gene>
    <name evidence="13" type="ORF">LJ739_15700</name>
</gene>